<keyword evidence="4 6" id="KW-0472">Membrane</keyword>
<evidence type="ECO:0000256" key="4">
    <source>
        <dbReference type="ARBA" id="ARBA00023136"/>
    </source>
</evidence>
<keyword evidence="2 5" id="KW-0812">Transmembrane</keyword>
<comment type="caution">
    <text evidence="7">The sequence shown here is derived from an EMBL/GenBank/DDBJ whole genome shotgun (WGS) entry which is preliminary data.</text>
</comment>
<dbReference type="PRINTS" id="PR00783">
    <property type="entry name" value="MINTRINSICP"/>
</dbReference>
<dbReference type="InterPro" id="IPR023271">
    <property type="entry name" value="Aquaporin-like"/>
</dbReference>
<gene>
    <name evidence="7" type="ORF">BG015_011956</name>
</gene>
<organism evidence="7 8">
    <name type="scientific">Linnemannia schmuckeri</name>
    <dbReference type="NCBI Taxonomy" id="64567"/>
    <lineage>
        <taxon>Eukaryota</taxon>
        <taxon>Fungi</taxon>
        <taxon>Fungi incertae sedis</taxon>
        <taxon>Mucoromycota</taxon>
        <taxon>Mortierellomycotina</taxon>
        <taxon>Mortierellomycetes</taxon>
        <taxon>Mortierellales</taxon>
        <taxon>Mortierellaceae</taxon>
        <taxon>Linnemannia</taxon>
    </lineage>
</organism>
<dbReference type="Gene3D" id="1.20.1080.10">
    <property type="entry name" value="Glycerol uptake facilitator protein"/>
    <property type="match status" value="1"/>
</dbReference>
<reference evidence="7" key="1">
    <citation type="journal article" date="2020" name="Fungal Divers.">
        <title>Resolving the Mortierellaceae phylogeny through synthesis of multi-gene phylogenetics and phylogenomics.</title>
        <authorList>
            <person name="Vandepol N."/>
            <person name="Liber J."/>
            <person name="Desiro A."/>
            <person name="Na H."/>
            <person name="Kennedy M."/>
            <person name="Barry K."/>
            <person name="Grigoriev I.V."/>
            <person name="Miller A.N."/>
            <person name="O'Donnell K."/>
            <person name="Stajich J.E."/>
            <person name="Bonito G."/>
        </authorList>
    </citation>
    <scope>NUCLEOTIDE SEQUENCE</scope>
    <source>
        <strain evidence="7">NRRL 6426</strain>
    </source>
</reference>
<keyword evidence="8" id="KW-1185">Reference proteome</keyword>
<dbReference type="GO" id="GO:0015267">
    <property type="term" value="F:channel activity"/>
    <property type="evidence" value="ECO:0007669"/>
    <property type="project" value="InterPro"/>
</dbReference>
<keyword evidence="3 6" id="KW-1133">Transmembrane helix</keyword>
<dbReference type="GO" id="GO:0016020">
    <property type="term" value="C:membrane"/>
    <property type="evidence" value="ECO:0007669"/>
    <property type="project" value="UniProtKB-SubCell"/>
</dbReference>
<evidence type="ECO:0000256" key="1">
    <source>
        <dbReference type="ARBA" id="ARBA00004141"/>
    </source>
</evidence>
<sequence length="135" mass="14514">MAESHNKLAEALMESGGQLGSVDTREEPSSFNSNTPSCNYLDVPLYWAAQTSGAFVRVLIIYTLNEPAIRSHQDPSLTIGIFIPGLQTPTTSLIVGLFAEFLSTALLVFVILATSEGRGITPADPRFQLVVVGMN</sequence>
<proteinExistence type="inferred from homology"/>
<name>A0A9P5RTZ1_9FUNG</name>
<evidence type="ECO:0000313" key="8">
    <source>
        <dbReference type="Proteomes" id="UP000748756"/>
    </source>
</evidence>
<feature type="transmembrane region" description="Helical" evidence="6">
    <location>
        <begin position="93"/>
        <end position="113"/>
    </location>
</feature>
<comment type="similarity">
    <text evidence="5">Belongs to the MIP/aquaporin (TC 1.A.8) family.</text>
</comment>
<evidence type="ECO:0000313" key="7">
    <source>
        <dbReference type="EMBL" id="KAF9145230.1"/>
    </source>
</evidence>
<accession>A0A9P5RTZ1</accession>
<protein>
    <recommendedName>
        <fullName evidence="9">Aquaporin</fullName>
    </recommendedName>
</protein>
<evidence type="ECO:0000256" key="3">
    <source>
        <dbReference type="ARBA" id="ARBA00022989"/>
    </source>
</evidence>
<dbReference type="Proteomes" id="UP000748756">
    <property type="component" value="Unassembled WGS sequence"/>
</dbReference>
<dbReference type="AlphaFoldDB" id="A0A9P5RTZ1"/>
<comment type="subcellular location">
    <subcellularLocation>
        <location evidence="1">Membrane</location>
        <topology evidence="1">Multi-pass membrane protein</topology>
    </subcellularLocation>
</comment>
<dbReference type="EMBL" id="JAAAUQ010000967">
    <property type="protein sequence ID" value="KAF9145230.1"/>
    <property type="molecule type" value="Genomic_DNA"/>
</dbReference>
<keyword evidence="5" id="KW-0813">Transport</keyword>
<evidence type="ECO:0008006" key="9">
    <source>
        <dbReference type="Google" id="ProtNLM"/>
    </source>
</evidence>
<dbReference type="SUPFAM" id="SSF81338">
    <property type="entry name" value="Aquaporin-like"/>
    <property type="match status" value="1"/>
</dbReference>
<dbReference type="OrthoDB" id="3222at2759"/>
<dbReference type="Pfam" id="PF00230">
    <property type="entry name" value="MIP"/>
    <property type="match status" value="1"/>
</dbReference>
<evidence type="ECO:0000256" key="5">
    <source>
        <dbReference type="RuleBase" id="RU000477"/>
    </source>
</evidence>
<evidence type="ECO:0000256" key="6">
    <source>
        <dbReference type="SAM" id="Phobius"/>
    </source>
</evidence>
<evidence type="ECO:0000256" key="2">
    <source>
        <dbReference type="ARBA" id="ARBA00022692"/>
    </source>
</evidence>
<dbReference type="InterPro" id="IPR000425">
    <property type="entry name" value="MIP"/>
</dbReference>